<keyword evidence="1" id="KW-1133">Transmembrane helix</keyword>
<evidence type="ECO:0008006" key="4">
    <source>
        <dbReference type="Google" id="ProtNLM"/>
    </source>
</evidence>
<dbReference type="Proteomes" id="UP000644441">
    <property type="component" value="Unassembled WGS sequence"/>
</dbReference>
<dbReference type="RefSeq" id="WP_194855187.1">
    <property type="nucleotide sequence ID" value="NZ_ARXR01000004.1"/>
</dbReference>
<keyword evidence="3" id="KW-1185">Reference proteome</keyword>
<dbReference type="EMBL" id="ARXR01000004">
    <property type="protein sequence ID" value="MBF5052111.1"/>
    <property type="molecule type" value="Genomic_DNA"/>
</dbReference>
<keyword evidence="1" id="KW-0472">Membrane</keyword>
<keyword evidence="1" id="KW-0812">Transmembrane</keyword>
<feature type="transmembrane region" description="Helical" evidence="1">
    <location>
        <begin position="160"/>
        <end position="188"/>
    </location>
</feature>
<evidence type="ECO:0000313" key="3">
    <source>
        <dbReference type="Proteomes" id="UP000644441"/>
    </source>
</evidence>
<reference evidence="2 3" key="1">
    <citation type="submission" date="2012-09" db="EMBL/GenBank/DDBJ databases">
        <title>Genome Sequence of alkane-degrading Bacterium Alcanivorax venustensis ISO4.</title>
        <authorList>
            <person name="Lai Q."/>
            <person name="Shao Z."/>
        </authorList>
    </citation>
    <scope>NUCLEOTIDE SEQUENCE [LARGE SCALE GENOMIC DNA]</scope>
    <source>
        <strain evidence="2 3">ISO4</strain>
    </source>
</reference>
<feature type="transmembrane region" description="Helical" evidence="1">
    <location>
        <begin position="194"/>
        <end position="217"/>
    </location>
</feature>
<gene>
    <name evidence="2" type="ORF">ISO4_00713</name>
</gene>
<evidence type="ECO:0000256" key="1">
    <source>
        <dbReference type="SAM" id="Phobius"/>
    </source>
</evidence>
<feature type="transmembrane region" description="Helical" evidence="1">
    <location>
        <begin position="12"/>
        <end position="38"/>
    </location>
</feature>
<proteinExistence type="predicted"/>
<evidence type="ECO:0000313" key="2">
    <source>
        <dbReference type="EMBL" id="MBF5052111.1"/>
    </source>
</evidence>
<organism evidence="2 3">
    <name type="scientific">Alloalcanivorax venustensis ISO4</name>
    <dbReference type="NCBI Taxonomy" id="1177184"/>
    <lineage>
        <taxon>Bacteria</taxon>
        <taxon>Pseudomonadati</taxon>
        <taxon>Pseudomonadota</taxon>
        <taxon>Gammaproteobacteria</taxon>
        <taxon>Oceanospirillales</taxon>
        <taxon>Alcanivoracaceae</taxon>
        <taxon>Alloalcanivorax</taxon>
    </lineage>
</organism>
<accession>A0ABS0AD99</accession>
<name>A0ABS0AD99_9GAMM</name>
<comment type="caution">
    <text evidence="2">The sequence shown here is derived from an EMBL/GenBank/DDBJ whole genome shotgun (WGS) entry which is preliminary data.</text>
</comment>
<sequence>MILQRLKESLYFWRRHLAALFVISAPFALIGEAFQWLVGPVIVNDAGGQVVGFNAASMLFLMMLRPLAEGALIFQLSIIQRGDGQGPWHSILAAFLRFPYLLGTYFLMALAVSVGWMLLFFPAFWIYARLCFAPFRVMLRGDTPLNALRTAFTRSGPCQWHLLAAILLAGTLVFAVAGFTNSLLVGVLGDHPGVLLVASLVVSLAATLVNVVAFRFWTLHDQD</sequence>
<protein>
    <recommendedName>
        <fullName evidence="4">Glycerophosphoryl diester phosphodiesterase membrane domain-containing protein</fullName>
    </recommendedName>
</protein>